<evidence type="ECO:0000259" key="15">
    <source>
        <dbReference type="Pfam" id="PF00326"/>
    </source>
</evidence>
<feature type="transmembrane region" description="Helical" evidence="14">
    <location>
        <begin position="101"/>
        <end position="124"/>
    </location>
</feature>
<evidence type="ECO:0000256" key="5">
    <source>
        <dbReference type="ARBA" id="ARBA00022670"/>
    </source>
</evidence>
<comment type="subcellular location">
    <subcellularLocation>
        <location evidence="1">Vacuole membrane</location>
        <topology evidence="1">Single-pass type II membrane protein</topology>
    </subcellularLocation>
</comment>
<dbReference type="InterPro" id="IPR002471">
    <property type="entry name" value="Pept_S9_AS"/>
</dbReference>
<evidence type="ECO:0000256" key="8">
    <source>
        <dbReference type="ARBA" id="ARBA00022825"/>
    </source>
</evidence>
<keyword evidence="8" id="KW-0720">Serine protease</keyword>
<dbReference type="Proteomes" id="UP000007431">
    <property type="component" value="Unassembled WGS sequence"/>
</dbReference>
<evidence type="ECO:0000256" key="12">
    <source>
        <dbReference type="ARBA" id="ARBA00023180"/>
    </source>
</evidence>
<dbReference type="InParanoid" id="D8Q2B4"/>
<dbReference type="ESTHER" id="schcm-d8q2b4">
    <property type="family name" value="DPP4N_Peptidase_S9"/>
</dbReference>
<dbReference type="OrthoDB" id="16520at2759"/>
<dbReference type="EMBL" id="GL377305">
    <property type="protein sequence ID" value="EFI98654.1"/>
    <property type="molecule type" value="Genomic_DNA"/>
</dbReference>
<evidence type="ECO:0000313" key="17">
    <source>
        <dbReference type="EMBL" id="EFI98654.1"/>
    </source>
</evidence>
<feature type="domain" description="Dipeptidylpeptidase IV N-terminal" evidence="16">
    <location>
        <begin position="212"/>
        <end position="621"/>
    </location>
</feature>
<dbReference type="FunFam" id="3.40.50.1820:FF:000003">
    <property type="entry name" value="Dipeptidyl peptidase 4"/>
    <property type="match status" value="1"/>
</dbReference>
<dbReference type="PROSITE" id="PS00708">
    <property type="entry name" value="PRO_ENDOPEP_SER"/>
    <property type="match status" value="1"/>
</dbReference>
<keyword evidence="12" id="KW-0325">Glycoprotein</keyword>
<organism evidence="18">
    <name type="scientific">Schizophyllum commune (strain H4-8 / FGSC 9210)</name>
    <name type="common">Split gill fungus</name>
    <dbReference type="NCBI Taxonomy" id="578458"/>
    <lineage>
        <taxon>Eukaryota</taxon>
        <taxon>Fungi</taxon>
        <taxon>Dikarya</taxon>
        <taxon>Basidiomycota</taxon>
        <taxon>Agaricomycotina</taxon>
        <taxon>Agaricomycetes</taxon>
        <taxon>Agaricomycetidae</taxon>
        <taxon>Agaricales</taxon>
        <taxon>Schizophyllaceae</taxon>
        <taxon>Schizophyllum</taxon>
    </lineage>
</organism>
<evidence type="ECO:0000256" key="4">
    <source>
        <dbReference type="ARBA" id="ARBA00022554"/>
    </source>
</evidence>
<dbReference type="InterPro" id="IPR001375">
    <property type="entry name" value="Peptidase_S9_cat"/>
</dbReference>
<dbReference type="Pfam" id="PF00930">
    <property type="entry name" value="DPPIV_N"/>
    <property type="match status" value="1"/>
</dbReference>
<evidence type="ECO:0000256" key="14">
    <source>
        <dbReference type="SAM" id="Phobius"/>
    </source>
</evidence>
<dbReference type="KEGG" id="scm:SCHCO_02687101"/>
<evidence type="ECO:0000256" key="7">
    <source>
        <dbReference type="ARBA" id="ARBA00022801"/>
    </source>
</evidence>
<dbReference type="VEuPathDB" id="FungiDB:SCHCODRAFT_02687101"/>
<comment type="similarity">
    <text evidence="2">Belongs to the peptidase S9B family.</text>
</comment>
<keyword evidence="6 14" id="KW-0812">Transmembrane</keyword>
<dbReference type="AlphaFoldDB" id="D8Q2B4"/>
<evidence type="ECO:0008006" key="19">
    <source>
        <dbReference type="Google" id="ProtNLM"/>
    </source>
</evidence>
<evidence type="ECO:0000256" key="1">
    <source>
        <dbReference type="ARBA" id="ARBA00004576"/>
    </source>
</evidence>
<keyword evidence="7" id="KW-0378">Hydrolase</keyword>
<protein>
    <recommendedName>
        <fullName evidence="19">Dipeptidyl aminopeptidase</fullName>
    </recommendedName>
</protein>
<keyword evidence="18" id="KW-1185">Reference proteome</keyword>
<dbReference type="eggNOG" id="KOG2100">
    <property type="taxonomic scope" value="Eukaryota"/>
</dbReference>
<feature type="region of interest" description="Disordered" evidence="13">
    <location>
        <begin position="1"/>
        <end position="95"/>
    </location>
</feature>
<evidence type="ECO:0000259" key="16">
    <source>
        <dbReference type="Pfam" id="PF00930"/>
    </source>
</evidence>
<evidence type="ECO:0000256" key="6">
    <source>
        <dbReference type="ARBA" id="ARBA00022692"/>
    </source>
</evidence>
<dbReference type="Gene3D" id="2.140.10.30">
    <property type="entry name" value="Dipeptidylpeptidase IV, N-terminal domain"/>
    <property type="match status" value="1"/>
</dbReference>
<sequence length="915" mass="101259">MAPRGGITAHDDDEDVEEHLLDTRSIRSTASSSKTLVRPPTYYGDGPFDAPSSDSSEEGDALLEDKESLDEEIPRTRSPGRAEDGLYVGGAPQSRKGPTRYLVIALASLVGLSAIIGIFASLSYSAKGSVYRAPGVKKITMDHVFNGTFSAETRDLHWVKEAGDGVFSVQEDGYIKLVDLKNNKTMTNLVNMLDVKRENGEPITDWADWQLSADMKYILVKTDYVKQWRHSSLGNYYIHDIDAGETQPLVGPNHPPTTAYAAWSPVGDIAYVDSGDLYLLQGSDLYNPIRVTYTGSPTVTNGVPDWVYEEEVYGGPSALWFSPTGDRLAFLSFNDTEVDIFRFEIFNPTDDNDAVIPYTQPTEVPYPKPGYSNPIVGAYVFDIANHVYAEEMPESVVLGETLHLLQWSPSLPADDQIIMEVAWVGIQSLIVKEVNRNADNGHVVFVDFSEGAPEGIVVRTLGKDGEEGDDGWIEQAQTVFPLPRDVLSTAAFQGSKNAYLDIVPTKEGYNHIALFPVADTAEPVWLTNGEWEVTSSIKGVGQNSKDEWVVYFEAANPMSTARNLYSVAIPSNLTSSAVPDITPLTYSEDAPLAEQEAYYSTSFSPEAGFYLLSYKGPGVPYQKVVHVGDEDFEYTLTTNDRLSNVTAEFETPTIIRGTIEIDGIELNYREIRPPRMDDSGRTKYAVLFNVYGGPGSQTVDLRFAGYDWHGYLACGLQYIVVAVDGRGTGFEGRGLRSVVKGDLGFWETQDQVAAARIWAGRNYVDPRRIGIWGWSYGGFMAGKVVEADAGIHSLAMSVAPVTSWRLYDSIYTERYMNTPELNPGGYVNASITDVEPFKKVDYLLAHGTGDDNVHFANSAHLLDMFVKGHVRDYAFRMFTDSDHAIRTRGAYRELHEFLTGFLLEKWGKGGRKRGW</sequence>
<evidence type="ECO:0000256" key="13">
    <source>
        <dbReference type="SAM" id="MobiDB-lite"/>
    </source>
</evidence>
<dbReference type="InterPro" id="IPR050278">
    <property type="entry name" value="Serine_Prot_S9B/DPPIV"/>
</dbReference>
<dbReference type="FunCoup" id="D8Q2B4">
    <property type="interactions" value="127"/>
</dbReference>
<name>D8Q2B4_SCHCM</name>
<dbReference type="GO" id="GO:0005774">
    <property type="term" value="C:vacuolar membrane"/>
    <property type="evidence" value="ECO:0007669"/>
    <property type="project" value="UniProtKB-SubCell"/>
</dbReference>
<dbReference type="InterPro" id="IPR002469">
    <property type="entry name" value="Peptidase_S9B_N"/>
</dbReference>
<dbReference type="GO" id="GO:0006508">
    <property type="term" value="P:proteolysis"/>
    <property type="evidence" value="ECO:0007669"/>
    <property type="project" value="UniProtKB-KW"/>
</dbReference>
<dbReference type="PANTHER" id="PTHR11731:SF200">
    <property type="entry name" value="DIPEPTIDYL PEPTIDASE 10, ISOFORM B"/>
    <property type="match status" value="1"/>
</dbReference>
<reference evidence="17 18" key="1">
    <citation type="journal article" date="2010" name="Nat. Biotechnol.">
        <title>Genome sequence of the model mushroom Schizophyllum commune.</title>
        <authorList>
            <person name="Ohm R.A."/>
            <person name="de Jong J.F."/>
            <person name="Lugones L.G."/>
            <person name="Aerts A."/>
            <person name="Kothe E."/>
            <person name="Stajich J.E."/>
            <person name="de Vries R.P."/>
            <person name="Record E."/>
            <person name="Levasseur A."/>
            <person name="Baker S.E."/>
            <person name="Bartholomew K.A."/>
            <person name="Coutinho P.M."/>
            <person name="Erdmann S."/>
            <person name="Fowler T.J."/>
            <person name="Gathman A.C."/>
            <person name="Lombard V."/>
            <person name="Henrissat B."/>
            <person name="Knabe N."/>
            <person name="Kuees U."/>
            <person name="Lilly W.W."/>
            <person name="Lindquist E."/>
            <person name="Lucas S."/>
            <person name="Magnuson J.K."/>
            <person name="Piumi F."/>
            <person name="Raudaskoski M."/>
            <person name="Salamov A."/>
            <person name="Schmutz J."/>
            <person name="Schwarze F.W.M.R."/>
            <person name="vanKuyk P.A."/>
            <person name="Horton J.S."/>
            <person name="Grigoriev I.V."/>
            <person name="Woesten H.A.B."/>
        </authorList>
    </citation>
    <scope>NUCLEOTIDE SEQUENCE [LARGE SCALE GENOMIC DNA]</scope>
    <source>
        <strain evidence="18">H4-8 / FGSC 9210</strain>
    </source>
</reference>
<keyword evidence="4" id="KW-0926">Vacuole</keyword>
<feature type="compositionally biased region" description="Acidic residues" evidence="13">
    <location>
        <begin position="55"/>
        <end position="71"/>
    </location>
</feature>
<gene>
    <name evidence="17" type="ORF">SCHCODRAFT_82141</name>
</gene>
<dbReference type="GO" id="GO:0008239">
    <property type="term" value="F:dipeptidyl-peptidase activity"/>
    <property type="evidence" value="ECO:0007669"/>
    <property type="project" value="TreeGrafter"/>
</dbReference>
<dbReference type="HOGENOM" id="CLU_006105_0_0_1"/>
<dbReference type="Gene3D" id="3.40.50.1820">
    <property type="entry name" value="alpha/beta hydrolase"/>
    <property type="match status" value="1"/>
</dbReference>
<dbReference type="STRING" id="578458.D8Q2B4"/>
<feature type="compositionally biased region" description="Polar residues" evidence="13">
    <location>
        <begin position="26"/>
        <end position="35"/>
    </location>
</feature>
<evidence type="ECO:0000256" key="3">
    <source>
        <dbReference type="ARBA" id="ARBA00022438"/>
    </source>
</evidence>
<dbReference type="GeneID" id="9592808"/>
<keyword evidence="9" id="KW-0735">Signal-anchor</keyword>
<keyword evidence="3" id="KW-0031">Aminopeptidase</keyword>
<dbReference type="SUPFAM" id="SSF82171">
    <property type="entry name" value="DPP6 N-terminal domain-like"/>
    <property type="match status" value="1"/>
</dbReference>
<evidence type="ECO:0000256" key="9">
    <source>
        <dbReference type="ARBA" id="ARBA00022968"/>
    </source>
</evidence>
<proteinExistence type="inferred from homology"/>
<keyword evidence="5" id="KW-0645">Protease</keyword>
<keyword evidence="10 14" id="KW-1133">Transmembrane helix</keyword>
<dbReference type="GO" id="GO:0004177">
    <property type="term" value="F:aminopeptidase activity"/>
    <property type="evidence" value="ECO:0007669"/>
    <property type="project" value="UniProtKB-KW"/>
</dbReference>
<dbReference type="InterPro" id="IPR029058">
    <property type="entry name" value="AB_hydrolase_fold"/>
</dbReference>
<dbReference type="RefSeq" id="XP_003033557.1">
    <property type="nucleotide sequence ID" value="XM_003033511.1"/>
</dbReference>
<evidence type="ECO:0000256" key="10">
    <source>
        <dbReference type="ARBA" id="ARBA00022989"/>
    </source>
</evidence>
<evidence type="ECO:0000256" key="11">
    <source>
        <dbReference type="ARBA" id="ARBA00023136"/>
    </source>
</evidence>
<accession>D8Q2B4</accession>
<dbReference type="SUPFAM" id="SSF53474">
    <property type="entry name" value="alpha/beta-Hydrolases"/>
    <property type="match status" value="1"/>
</dbReference>
<dbReference type="Pfam" id="PF00326">
    <property type="entry name" value="Peptidase_S9"/>
    <property type="match status" value="1"/>
</dbReference>
<evidence type="ECO:0000313" key="18">
    <source>
        <dbReference type="Proteomes" id="UP000007431"/>
    </source>
</evidence>
<feature type="domain" description="Peptidase S9 prolyl oligopeptidase catalytic" evidence="15">
    <location>
        <begin position="706"/>
        <end position="907"/>
    </location>
</feature>
<dbReference type="GO" id="GO:0005886">
    <property type="term" value="C:plasma membrane"/>
    <property type="evidence" value="ECO:0007669"/>
    <property type="project" value="TreeGrafter"/>
</dbReference>
<feature type="compositionally biased region" description="Basic and acidic residues" evidence="13">
    <location>
        <begin position="72"/>
        <end position="84"/>
    </location>
</feature>
<dbReference type="GO" id="GO:0004252">
    <property type="term" value="F:serine-type endopeptidase activity"/>
    <property type="evidence" value="ECO:0007669"/>
    <property type="project" value="InterPro"/>
</dbReference>
<dbReference type="PANTHER" id="PTHR11731">
    <property type="entry name" value="PROTEASE FAMILY S9B,C DIPEPTIDYL-PEPTIDASE IV-RELATED"/>
    <property type="match status" value="1"/>
</dbReference>
<keyword evidence="11 14" id="KW-0472">Membrane</keyword>
<dbReference type="OMA" id="YDVYDIA"/>
<evidence type="ECO:0000256" key="2">
    <source>
        <dbReference type="ARBA" id="ARBA00006150"/>
    </source>
</evidence>